<dbReference type="AlphaFoldDB" id="A0A4R6URA8"/>
<dbReference type="PANTHER" id="PTHR38760">
    <property type="entry name" value="ADENYLATE CYCLASE"/>
    <property type="match status" value="1"/>
</dbReference>
<dbReference type="PIRSF" id="PIRSF001444">
    <property type="entry name" value="Adenylate_cycl"/>
    <property type="match status" value="1"/>
</dbReference>
<dbReference type="RefSeq" id="WP_133589183.1">
    <property type="nucleotide sequence ID" value="NZ_CP037953.1"/>
</dbReference>
<proteinExistence type="predicted"/>
<evidence type="ECO:0000313" key="2">
    <source>
        <dbReference type="EMBL" id="TDQ49522.1"/>
    </source>
</evidence>
<dbReference type="OrthoDB" id="5571448at2"/>
<gene>
    <name evidence="2" type="ORF">EV696_104228</name>
</gene>
<comment type="caution">
    <text evidence="2">The sequence shown here is derived from an EMBL/GenBank/DDBJ whole genome shotgun (WGS) entry which is preliminary data.</text>
</comment>
<reference evidence="2 3" key="1">
    <citation type="submission" date="2019-03" db="EMBL/GenBank/DDBJ databases">
        <title>Genomic Encyclopedia of Type Strains, Phase IV (KMG-IV): sequencing the most valuable type-strain genomes for metagenomic binning, comparative biology and taxonomic classification.</title>
        <authorList>
            <person name="Goeker M."/>
        </authorList>
    </citation>
    <scope>NUCLEOTIDE SEQUENCE [LARGE SCALE GENOMIC DNA]</scope>
    <source>
        <strain evidence="2 3">DSM 103792</strain>
    </source>
</reference>
<feature type="domain" description="Adenylate cyclase class-I N-terminal" evidence="1">
    <location>
        <begin position="21"/>
        <end position="215"/>
    </location>
</feature>
<evidence type="ECO:0000259" key="1">
    <source>
        <dbReference type="Pfam" id="PF12633"/>
    </source>
</evidence>
<protein>
    <submittedName>
        <fullName evidence="2">Adenylate cyclase</fullName>
    </submittedName>
</protein>
<keyword evidence="3" id="KW-1185">Reference proteome</keyword>
<organism evidence="2 3">
    <name type="scientific">Permianibacter aggregans</name>
    <dbReference type="NCBI Taxonomy" id="1510150"/>
    <lineage>
        <taxon>Bacteria</taxon>
        <taxon>Pseudomonadati</taxon>
        <taxon>Pseudomonadota</taxon>
        <taxon>Gammaproteobacteria</taxon>
        <taxon>Pseudomonadales</taxon>
        <taxon>Pseudomonadaceae</taxon>
        <taxon>Permianibacter</taxon>
    </lineage>
</organism>
<dbReference type="GO" id="GO:0004016">
    <property type="term" value="F:adenylate cyclase activity"/>
    <property type="evidence" value="ECO:0007669"/>
    <property type="project" value="InterPro"/>
</dbReference>
<dbReference type="InterPro" id="IPR000274">
    <property type="entry name" value="Adenylate_cyclase_1"/>
</dbReference>
<name>A0A4R6URA8_9GAMM</name>
<dbReference type="Pfam" id="PF12633">
    <property type="entry name" value="Adenyl_cycl_N"/>
    <property type="match status" value="1"/>
</dbReference>
<dbReference type="InterPro" id="IPR024685">
    <property type="entry name" value="Adenylate_cyclase_1_N"/>
</dbReference>
<dbReference type="GO" id="GO:0006171">
    <property type="term" value="P:cAMP biosynthetic process"/>
    <property type="evidence" value="ECO:0007669"/>
    <property type="project" value="InterPro"/>
</dbReference>
<dbReference type="Pfam" id="PF01295">
    <property type="entry name" value="Adenylate_cycl"/>
    <property type="match status" value="1"/>
</dbReference>
<dbReference type="PANTHER" id="PTHR38760:SF1">
    <property type="entry name" value="ADENYLATE CYCLASE"/>
    <property type="match status" value="1"/>
</dbReference>
<accession>A0A4R6URA8</accession>
<dbReference type="EMBL" id="SNYM01000004">
    <property type="protein sequence ID" value="TDQ49522.1"/>
    <property type="molecule type" value="Genomic_DNA"/>
</dbReference>
<evidence type="ECO:0000313" key="3">
    <source>
        <dbReference type="Proteomes" id="UP000295375"/>
    </source>
</evidence>
<dbReference type="Proteomes" id="UP000295375">
    <property type="component" value="Unassembled WGS sequence"/>
</dbReference>
<sequence length="931" mass="106608">MTVHSRDPHADADEGLDRKVLAQVRKRFVQVNRDKLERLRRAAREREADLIDLLPLLWHVNHPSLPGWVDYDTPCSLSDYTPTQATLLAGKKIAKAFEYERRAALRRDLYALFLMGSTGSLGHSGESDLDVWLIYRPDLSHDALQSLQEKAQRISKYAEQQGVALHVYLMTEEQVRSGAFGPMSSEHSGSTQHMLLLDEFYRSAILLAGRSPLWWLVPPEQHLNYAVYSERLLTQRFVKAGEYIDFGNVVDIPAGEFFSGTLWQLNKSLDAPYKSVLKLALMEVYAQLPPPPPLSLIYKSRIYHNQTALDDLDPYLLIYHAVERHLIEQGQLARLDLIRRALYLKTGIKLSQSPRVSDWQRDLLQKLVKQWGWPRSTLQMLDQRRYWKIETVINERQQLSEVLNQSARTLQQFARQHSDLAEQNQQELTILRRKLFATLEKRPGKIERHNLHIAPDLSESALTIVERNSEGCEILRGLHDKQQLGKERPLKRSNDLIELLAWTHANELLSRRTRLALISDNPAASLAEAATLARDLFDFFPQPLPLASNEALDAPAQVQKLALFINVGVDPMAELSRQGLQLVSSQTDALAYGASHELLVQKIDLVWLTSWGELHTSQFHGDDAVPEFLGKLHALLEAQKAKPQVQAFCASPIRARSIANRMQLVVDELLHEVFPLAKHAPVRYLLRLGKGFVELQWEEQQLSLRRCADITELMSWLAEPITPACELIFEQQTARALDFDLIYCQRRQGSLQLFYRRVLERIDIFVLDEADALVLCQYPNTELKPLLQAWQQFLVQVSDRQRRLSGLPPLPTPDCFELCSSNGEQRTQLRRLELTPATPESWALSASLQAGKPLRQSLQLQVQQQEFSLLDNGEDFLSQAVQQVLRLRQQPERYPVYLSDLIITDVPFDVSTAYFVRQKKQIEELLNSALN</sequence>